<accession>A0AA36HET1</accession>
<evidence type="ECO:0000256" key="1">
    <source>
        <dbReference type="SAM" id="MobiDB-lite"/>
    </source>
</evidence>
<keyword evidence="3" id="KW-1185">Reference proteome</keyword>
<sequence length="154" mass="17676">MIRPKCAPMRSPMAEKHRIPDHVTEKELLKDKKILRTGMILRRPVPNVKYTFTPPSESPSPPPVKKEKKYRYTSSSESSEPSSPLWAKKERKHLETSEKLAFKKHSFGEDQATRRRKKHRRSGVPPGALEDENFTFTSSGRLICAPGKHPNFSK</sequence>
<protein>
    <submittedName>
        <fullName evidence="2">Uncharacterized protein</fullName>
    </submittedName>
</protein>
<gene>
    <name evidence="2" type="ORF">CYNAS_LOCUS20742</name>
</gene>
<organism evidence="2 3">
    <name type="scientific">Cylicocyclus nassatus</name>
    <name type="common">Nematode worm</name>
    <dbReference type="NCBI Taxonomy" id="53992"/>
    <lineage>
        <taxon>Eukaryota</taxon>
        <taxon>Metazoa</taxon>
        <taxon>Ecdysozoa</taxon>
        <taxon>Nematoda</taxon>
        <taxon>Chromadorea</taxon>
        <taxon>Rhabditida</taxon>
        <taxon>Rhabditina</taxon>
        <taxon>Rhabditomorpha</taxon>
        <taxon>Strongyloidea</taxon>
        <taxon>Strongylidae</taxon>
        <taxon>Cylicocyclus</taxon>
    </lineage>
</organism>
<evidence type="ECO:0000313" key="2">
    <source>
        <dbReference type="EMBL" id="CAJ0608759.1"/>
    </source>
</evidence>
<feature type="compositionally biased region" description="Basic and acidic residues" evidence="1">
    <location>
        <begin position="92"/>
        <end position="113"/>
    </location>
</feature>
<reference evidence="2" key="1">
    <citation type="submission" date="2023-07" db="EMBL/GenBank/DDBJ databases">
        <authorList>
            <consortium name="CYATHOMIX"/>
        </authorList>
    </citation>
    <scope>NUCLEOTIDE SEQUENCE</scope>
    <source>
        <strain evidence="2">N/A</strain>
    </source>
</reference>
<name>A0AA36HET1_CYLNA</name>
<proteinExistence type="predicted"/>
<dbReference type="Proteomes" id="UP001176961">
    <property type="component" value="Unassembled WGS sequence"/>
</dbReference>
<feature type="compositionally biased region" description="Low complexity" evidence="1">
    <location>
        <begin position="74"/>
        <end position="84"/>
    </location>
</feature>
<dbReference type="EMBL" id="CATQJL010000326">
    <property type="protein sequence ID" value="CAJ0608759.1"/>
    <property type="molecule type" value="Genomic_DNA"/>
</dbReference>
<feature type="region of interest" description="Disordered" evidence="1">
    <location>
        <begin position="44"/>
        <end position="133"/>
    </location>
</feature>
<evidence type="ECO:0000313" key="3">
    <source>
        <dbReference type="Proteomes" id="UP001176961"/>
    </source>
</evidence>
<comment type="caution">
    <text evidence="2">The sequence shown here is derived from an EMBL/GenBank/DDBJ whole genome shotgun (WGS) entry which is preliminary data.</text>
</comment>
<dbReference type="AlphaFoldDB" id="A0AA36HET1"/>